<dbReference type="CDD" id="cd07377">
    <property type="entry name" value="WHTH_GntR"/>
    <property type="match status" value="1"/>
</dbReference>
<feature type="region of interest" description="Disordered" evidence="4">
    <location>
        <begin position="116"/>
        <end position="135"/>
    </location>
</feature>
<comment type="caution">
    <text evidence="6">The sequence shown here is derived from an EMBL/GenBank/DDBJ whole genome shotgun (WGS) entry which is preliminary data.</text>
</comment>
<accession>A0A9D2NE81</accession>
<name>A0A9D2NE81_9FIRM</name>
<dbReference type="SMART" id="SM00345">
    <property type="entry name" value="HTH_GNTR"/>
    <property type="match status" value="1"/>
</dbReference>
<evidence type="ECO:0000313" key="7">
    <source>
        <dbReference type="Proteomes" id="UP000823891"/>
    </source>
</evidence>
<protein>
    <submittedName>
        <fullName evidence="6">GntR family transcriptional regulator</fullName>
    </submittedName>
</protein>
<dbReference type="InterPro" id="IPR000524">
    <property type="entry name" value="Tscrpt_reg_HTH_GntR"/>
</dbReference>
<keyword evidence="1" id="KW-0805">Transcription regulation</keyword>
<gene>
    <name evidence="6" type="ORF">H9761_03340</name>
</gene>
<dbReference type="SUPFAM" id="SSF46785">
    <property type="entry name" value="Winged helix' DNA-binding domain"/>
    <property type="match status" value="1"/>
</dbReference>
<reference evidence="6" key="2">
    <citation type="submission" date="2021-04" db="EMBL/GenBank/DDBJ databases">
        <authorList>
            <person name="Gilroy R."/>
        </authorList>
    </citation>
    <scope>NUCLEOTIDE SEQUENCE</scope>
    <source>
        <strain evidence="6">USAMLcec2-132</strain>
    </source>
</reference>
<dbReference type="GO" id="GO:0003700">
    <property type="term" value="F:DNA-binding transcription factor activity"/>
    <property type="evidence" value="ECO:0007669"/>
    <property type="project" value="InterPro"/>
</dbReference>
<dbReference type="EMBL" id="DWWS01000016">
    <property type="protein sequence ID" value="HJC22722.1"/>
    <property type="molecule type" value="Genomic_DNA"/>
</dbReference>
<dbReference type="PANTHER" id="PTHR38445">
    <property type="entry name" value="HTH-TYPE TRANSCRIPTIONAL REPRESSOR YTRA"/>
    <property type="match status" value="1"/>
</dbReference>
<feature type="compositionally biased region" description="Low complexity" evidence="4">
    <location>
        <begin position="126"/>
        <end position="135"/>
    </location>
</feature>
<reference evidence="6" key="1">
    <citation type="journal article" date="2021" name="PeerJ">
        <title>Extensive microbial diversity within the chicken gut microbiome revealed by metagenomics and culture.</title>
        <authorList>
            <person name="Gilroy R."/>
            <person name="Ravi A."/>
            <person name="Getino M."/>
            <person name="Pursley I."/>
            <person name="Horton D.L."/>
            <person name="Alikhan N.F."/>
            <person name="Baker D."/>
            <person name="Gharbi K."/>
            <person name="Hall N."/>
            <person name="Watson M."/>
            <person name="Adriaenssens E.M."/>
            <person name="Foster-Nyarko E."/>
            <person name="Jarju S."/>
            <person name="Secka A."/>
            <person name="Antonio M."/>
            <person name="Oren A."/>
            <person name="Chaudhuri R.R."/>
            <person name="La Ragione R."/>
            <person name="Hildebrand F."/>
            <person name="Pallen M.J."/>
        </authorList>
    </citation>
    <scope>NUCLEOTIDE SEQUENCE</scope>
    <source>
        <strain evidence="6">USAMLcec2-132</strain>
    </source>
</reference>
<dbReference type="PANTHER" id="PTHR38445:SF9">
    <property type="entry name" value="HTH-TYPE TRANSCRIPTIONAL REPRESSOR YTRA"/>
    <property type="match status" value="1"/>
</dbReference>
<sequence length="135" mass="15179">MEYITEIPIYLQVIRDLEKKIIQGKLRPGDRLPSSRELAVHYRINQNTAARIYRELEDMGYCFTRRGIGTFVSEDETIFASLKQERASQLLDGFMQEMAGLGFSKEDILSRIAAYPDTGSAGGTDTGSTAEPENH</sequence>
<dbReference type="AlphaFoldDB" id="A0A9D2NE81"/>
<keyword evidence="3" id="KW-0804">Transcription</keyword>
<evidence type="ECO:0000259" key="5">
    <source>
        <dbReference type="PROSITE" id="PS50949"/>
    </source>
</evidence>
<evidence type="ECO:0000256" key="2">
    <source>
        <dbReference type="ARBA" id="ARBA00023125"/>
    </source>
</evidence>
<keyword evidence="2" id="KW-0238">DNA-binding</keyword>
<dbReference type="InterPro" id="IPR036388">
    <property type="entry name" value="WH-like_DNA-bd_sf"/>
</dbReference>
<dbReference type="GO" id="GO:0003677">
    <property type="term" value="F:DNA binding"/>
    <property type="evidence" value="ECO:0007669"/>
    <property type="project" value="UniProtKB-KW"/>
</dbReference>
<evidence type="ECO:0000256" key="3">
    <source>
        <dbReference type="ARBA" id="ARBA00023163"/>
    </source>
</evidence>
<evidence type="ECO:0000313" key="6">
    <source>
        <dbReference type="EMBL" id="HJC22722.1"/>
    </source>
</evidence>
<evidence type="ECO:0000256" key="4">
    <source>
        <dbReference type="SAM" id="MobiDB-lite"/>
    </source>
</evidence>
<dbReference type="Pfam" id="PF00392">
    <property type="entry name" value="GntR"/>
    <property type="match status" value="1"/>
</dbReference>
<dbReference type="Proteomes" id="UP000823891">
    <property type="component" value="Unassembled WGS sequence"/>
</dbReference>
<organism evidence="6 7">
    <name type="scientific">Candidatus Eisenbergiella merdavium</name>
    <dbReference type="NCBI Taxonomy" id="2838551"/>
    <lineage>
        <taxon>Bacteria</taxon>
        <taxon>Bacillati</taxon>
        <taxon>Bacillota</taxon>
        <taxon>Clostridia</taxon>
        <taxon>Lachnospirales</taxon>
        <taxon>Lachnospiraceae</taxon>
        <taxon>Eisenbergiella</taxon>
    </lineage>
</organism>
<dbReference type="Gene3D" id="1.10.10.10">
    <property type="entry name" value="Winged helix-like DNA-binding domain superfamily/Winged helix DNA-binding domain"/>
    <property type="match status" value="1"/>
</dbReference>
<evidence type="ECO:0000256" key="1">
    <source>
        <dbReference type="ARBA" id="ARBA00023015"/>
    </source>
</evidence>
<dbReference type="InterPro" id="IPR036390">
    <property type="entry name" value="WH_DNA-bd_sf"/>
</dbReference>
<feature type="domain" description="HTH gntR-type" evidence="5">
    <location>
        <begin position="7"/>
        <end position="75"/>
    </location>
</feature>
<proteinExistence type="predicted"/>
<dbReference type="PROSITE" id="PS50949">
    <property type="entry name" value="HTH_GNTR"/>
    <property type="match status" value="1"/>
</dbReference>